<dbReference type="GO" id="GO:0003700">
    <property type="term" value="F:DNA-binding transcription factor activity"/>
    <property type="evidence" value="ECO:0007669"/>
    <property type="project" value="TreeGrafter"/>
</dbReference>
<accession>A0A938Y4Z1</accession>
<organism evidence="6 7">
    <name type="scientific">Nocardioides faecalis</name>
    <dbReference type="NCBI Taxonomy" id="2803858"/>
    <lineage>
        <taxon>Bacteria</taxon>
        <taxon>Bacillati</taxon>
        <taxon>Actinomycetota</taxon>
        <taxon>Actinomycetes</taxon>
        <taxon>Propionibacteriales</taxon>
        <taxon>Nocardioidaceae</taxon>
        <taxon>Nocardioides</taxon>
    </lineage>
</organism>
<keyword evidence="3" id="KW-0804">Transcription</keyword>
<keyword evidence="2 4" id="KW-0238">DNA-binding</keyword>
<sequence>MNTSGDSRAAIDEAARALFAVRGFDQVTIRDIAAAAGVSPALVMKLCGTKRELFLATATVTAPPLPQVPRDRLGAALVDQLVERLEREVPDHLARAVMLQLTGPEPDEVRTRFLAEYVDPLAAVLDGPRARLRAELVVAALSGLATTLRLFTAPEATGALAEVRASYGRAVQVLLDGD</sequence>
<evidence type="ECO:0000313" key="7">
    <source>
        <dbReference type="Proteomes" id="UP000663791"/>
    </source>
</evidence>
<evidence type="ECO:0000256" key="2">
    <source>
        <dbReference type="ARBA" id="ARBA00023125"/>
    </source>
</evidence>
<dbReference type="PROSITE" id="PS50977">
    <property type="entry name" value="HTH_TETR_2"/>
    <property type="match status" value="1"/>
</dbReference>
<keyword evidence="7" id="KW-1185">Reference proteome</keyword>
<dbReference type="PANTHER" id="PTHR30055">
    <property type="entry name" value="HTH-TYPE TRANSCRIPTIONAL REGULATOR RUTR"/>
    <property type="match status" value="1"/>
</dbReference>
<dbReference type="AlphaFoldDB" id="A0A938Y4Z1"/>
<evidence type="ECO:0000259" key="5">
    <source>
        <dbReference type="PROSITE" id="PS50977"/>
    </source>
</evidence>
<dbReference type="Pfam" id="PF17920">
    <property type="entry name" value="TetR_C_16"/>
    <property type="match status" value="1"/>
</dbReference>
<dbReference type="PANTHER" id="PTHR30055:SF234">
    <property type="entry name" value="HTH-TYPE TRANSCRIPTIONAL REGULATOR BETI"/>
    <property type="match status" value="1"/>
</dbReference>
<evidence type="ECO:0000256" key="3">
    <source>
        <dbReference type="ARBA" id="ARBA00023163"/>
    </source>
</evidence>
<dbReference type="SUPFAM" id="SSF46689">
    <property type="entry name" value="Homeodomain-like"/>
    <property type="match status" value="1"/>
</dbReference>
<evidence type="ECO:0000313" key="6">
    <source>
        <dbReference type="EMBL" id="MBM9458348.1"/>
    </source>
</evidence>
<dbReference type="EMBL" id="JAERTX010000001">
    <property type="protein sequence ID" value="MBM9458348.1"/>
    <property type="molecule type" value="Genomic_DNA"/>
</dbReference>
<feature type="domain" description="HTH tetR-type" evidence="5">
    <location>
        <begin position="5"/>
        <end position="65"/>
    </location>
</feature>
<reference evidence="6" key="1">
    <citation type="submission" date="2021-01" db="EMBL/GenBank/DDBJ databases">
        <title>Novel species in genus Nocardioides.</title>
        <authorList>
            <person name="Zhang G."/>
        </authorList>
    </citation>
    <scope>NUCLEOTIDE SEQUENCE</scope>
    <source>
        <strain evidence="6">Zg-536</strain>
    </source>
</reference>
<proteinExistence type="predicted"/>
<dbReference type="InterPro" id="IPR050109">
    <property type="entry name" value="HTH-type_TetR-like_transc_reg"/>
</dbReference>
<feature type="DNA-binding region" description="H-T-H motif" evidence="4">
    <location>
        <begin position="28"/>
        <end position="47"/>
    </location>
</feature>
<dbReference type="InterPro" id="IPR001647">
    <property type="entry name" value="HTH_TetR"/>
</dbReference>
<name>A0A938Y4Z1_9ACTN</name>
<evidence type="ECO:0000256" key="1">
    <source>
        <dbReference type="ARBA" id="ARBA00023015"/>
    </source>
</evidence>
<dbReference type="SUPFAM" id="SSF48498">
    <property type="entry name" value="Tetracyclin repressor-like, C-terminal domain"/>
    <property type="match status" value="1"/>
</dbReference>
<dbReference type="InterPro" id="IPR036271">
    <property type="entry name" value="Tet_transcr_reg_TetR-rel_C_sf"/>
</dbReference>
<gene>
    <name evidence="6" type="ORF">JK386_00350</name>
</gene>
<dbReference type="InterPro" id="IPR041678">
    <property type="entry name" value="TetR_C_16"/>
</dbReference>
<dbReference type="InterPro" id="IPR009057">
    <property type="entry name" value="Homeodomain-like_sf"/>
</dbReference>
<dbReference type="RefSeq" id="WP_205289665.1">
    <property type="nucleotide sequence ID" value="NZ_CP074406.1"/>
</dbReference>
<protein>
    <submittedName>
        <fullName evidence="6">TetR family transcriptional regulator</fullName>
    </submittedName>
</protein>
<dbReference type="Proteomes" id="UP000663791">
    <property type="component" value="Unassembled WGS sequence"/>
</dbReference>
<dbReference type="Pfam" id="PF00440">
    <property type="entry name" value="TetR_N"/>
    <property type="match status" value="1"/>
</dbReference>
<dbReference type="Gene3D" id="1.10.357.10">
    <property type="entry name" value="Tetracycline Repressor, domain 2"/>
    <property type="match status" value="1"/>
</dbReference>
<keyword evidence="1" id="KW-0805">Transcription regulation</keyword>
<evidence type="ECO:0000256" key="4">
    <source>
        <dbReference type="PROSITE-ProRule" id="PRU00335"/>
    </source>
</evidence>
<dbReference type="GO" id="GO:0000976">
    <property type="term" value="F:transcription cis-regulatory region binding"/>
    <property type="evidence" value="ECO:0007669"/>
    <property type="project" value="TreeGrafter"/>
</dbReference>
<comment type="caution">
    <text evidence="6">The sequence shown here is derived from an EMBL/GenBank/DDBJ whole genome shotgun (WGS) entry which is preliminary data.</text>
</comment>